<gene>
    <name evidence="1" type="ORF">SAMN04244560_00919</name>
</gene>
<evidence type="ECO:0000313" key="2">
    <source>
        <dbReference type="Proteomes" id="UP000183404"/>
    </source>
</evidence>
<accession>A0A1G7M532</accession>
<name>A0A1G7M532_THETY</name>
<dbReference type="Gene3D" id="3.30.450.20">
    <property type="entry name" value="PAS domain"/>
    <property type="match status" value="1"/>
</dbReference>
<dbReference type="EMBL" id="FNBS01000016">
    <property type="protein sequence ID" value="SDF56764.1"/>
    <property type="molecule type" value="Genomic_DNA"/>
</dbReference>
<dbReference type="InterPro" id="IPR035965">
    <property type="entry name" value="PAS-like_dom_sf"/>
</dbReference>
<proteinExistence type="predicted"/>
<dbReference type="SUPFAM" id="SSF55785">
    <property type="entry name" value="PYP-like sensor domain (PAS domain)"/>
    <property type="match status" value="1"/>
</dbReference>
<reference evidence="1 2" key="1">
    <citation type="submission" date="2016-10" db="EMBL/GenBank/DDBJ databases">
        <authorList>
            <person name="de Groot N.N."/>
        </authorList>
    </citation>
    <scope>NUCLEOTIDE SEQUENCE [LARGE SCALE GENOMIC DNA]</scope>
    <source>
        <strain evidence="1 2">DSM 569</strain>
    </source>
</reference>
<organism evidence="1 2">
    <name type="scientific">Thermoanaerobacter thermohydrosulfuricus</name>
    <name type="common">Clostridium thermohydrosulfuricum</name>
    <dbReference type="NCBI Taxonomy" id="1516"/>
    <lineage>
        <taxon>Bacteria</taxon>
        <taxon>Bacillati</taxon>
        <taxon>Bacillota</taxon>
        <taxon>Clostridia</taxon>
        <taxon>Thermoanaerobacterales</taxon>
        <taxon>Thermoanaerobacteraceae</taxon>
        <taxon>Thermoanaerobacter</taxon>
    </lineage>
</organism>
<dbReference type="Proteomes" id="UP000183404">
    <property type="component" value="Unassembled WGS sequence"/>
</dbReference>
<sequence length="85" mass="9870">MRIFARTKSVIGRKVQYCHPPTSVHIVEQLLQDFKSGKKSHEDFWIKLGDKYVFIRYFALRDKNGEYIGTLEVTQDIAPIKAIEG</sequence>
<dbReference type="Pfam" id="PF13596">
    <property type="entry name" value="PAS_10"/>
    <property type="match status" value="1"/>
</dbReference>
<dbReference type="RefSeq" id="WP_004398833.1">
    <property type="nucleotide sequence ID" value="NZ_FNBS01000016.1"/>
</dbReference>
<evidence type="ECO:0000313" key="1">
    <source>
        <dbReference type="EMBL" id="SDF56764.1"/>
    </source>
</evidence>
<dbReference type="AlphaFoldDB" id="A0A1G7M532"/>
<protein>
    <submittedName>
        <fullName evidence="1">PAS domain-containing protein</fullName>
    </submittedName>
</protein>